<evidence type="ECO:0000256" key="1">
    <source>
        <dbReference type="ARBA" id="ARBA00000085"/>
    </source>
</evidence>
<dbReference type="InterPro" id="IPR036890">
    <property type="entry name" value="HATPase_C_sf"/>
</dbReference>
<keyword evidence="11" id="KW-0472">Membrane</keyword>
<dbReference type="PROSITE" id="PS50109">
    <property type="entry name" value="HIS_KIN"/>
    <property type="match status" value="1"/>
</dbReference>
<dbReference type="Gene3D" id="3.30.565.10">
    <property type="entry name" value="Histidine kinase-like ATPase, C-terminal domain"/>
    <property type="match status" value="1"/>
</dbReference>
<evidence type="ECO:0000256" key="10">
    <source>
        <dbReference type="ARBA" id="ARBA00023012"/>
    </source>
</evidence>
<evidence type="ECO:0000256" key="2">
    <source>
        <dbReference type="ARBA" id="ARBA00004651"/>
    </source>
</evidence>
<keyword evidence="4" id="KW-1003">Cell membrane</keyword>
<evidence type="ECO:0000259" key="12">
    <source>
        <dbReference type="PROSITE" id="PS50109"/>
    </source>
</evidence>
<comment type="catalytic activity">
    <reaction evidence="1">
        <text>ATP + protein L-histidine = ADP + protein N-phospho-L-histidine.</text>
        <dbReference type="EC" id="2.7.13.3"/>
    </reaction>
</comment>
<dbReference type="EC" id="2.7.13.3" evidence="3"/>
<evidence type="ECO:0000256" key="7">
    <source>
        <dbReference type="ARBA" id="ARBA00022692"/>
    </source>
</evidence>
<accession>A0A9D0ZSQ2</accession>
<gene>
    <name evidence="13" type="ORF">IAB27_04200</name>
</gene>
<dbReference type="PANTHER" id="PTHR45453">
    <property type="entry name" value="PHOSPHATE REGULON SENSOR PROTEIN PHOR"/>
    <property type="match status" value="1"/>
</dbReference>
<dbReference type="InterPro" id="IPR004358">
    <property type="entry name" value="Sig_transdc_His_kin-like_C"/>
</dbReference>
<evidence type="ECO:0000256" key="9">
    <source>
        <dbReference type="ARBA" id="ARBA00022989"/>
    </source>
</evidence>
<dbReference type="InterPro" id="IPR005467">
    <property type="entry name" value="His_kinase_dom"/>
</dbReference>
<evidence type="ECO:0000256" key="11">
    <source>
        <dbReference type="ARBA" id="ARBA00023136"/>
    </source>
</evidence>
<dbReference type="InterPro" id="IPR036097">
    <property type="entry name" value="HisK_dim/P_sf"/>
</dbReference>
<dbReference type="PANTHER" id="PTHR45453:SF2">
    <property type="entry name" value="HISTIDINE KINASE"/>
    <property type="match status" value="1"/>
</dbReference>
<evidence type="ECO:0000256" key="3">
    <source>
        <dbReference type="ARBA" id="ARBA00012438"/>
    </source>
</evidence>
<organism evidence="13 14">
    <name type="scientific">Candidatus Coprosoma intestinipullorum</name>
    <dbReference type="NCBI Taxonomy" id="2840752"/>
    <lineage>
        <taxon>Bacteria</taxon>
        <taxon>Bacillati</taxon>
        <taxon>Bacillota</taxon>
        <taxon>Bacillota incertae sedis</taxon>
        <taxon>Candidatus Coprosoma</taxon>
    </lineage>
</organism>
<dbReference type="GO" id="GO:0000155">
    <property type="term" value="F:phosphorelay sensor kinase activity"/>
    <property type="evidence" value="ECO:0007669"/>
    <property type="project" value="InterPro"/>
</dbReference>
<dbReference type="GO" id="GO:0004721">
    <property type="term" value="F:phosphoprotein phosphatase activity"/>
    <property type="evidence" value="ECO:0007669"/>
    <property type="project" value="TreeGrafter"/>
</dbReference>
<protein>
    <recommendedName>
        <fullName evidence="3">histidine kinase</fullName>
        <ecNumber evidence="3">2.7.13.3</ecNumber>
    </recommendedName>
</protein>
<keyword evidence="8 13" id="KW-0418">Kinase</keyword>
<feature type="domain" description="Histidine kinase" evidence="12">
    <location>
        <begin position="87"/>
        <end position="292"/>
    </location>
</feature>
<name>A0A9D0ZSQ2_9FIRM</name>
<evidence type="ECO:0000313" key="14">
    <source>
        <dbReference type="Proteomes" id="UP000886786"/>
    </source>
</evidence>
<evidence type="ECO:0000256" key="4">
    <source>
        <dbReference type="ARBA" id="ARBA00022475"/>
    </source>
</evidence>
<dbReference type="CDD" id="cd00082">
    <property type="entry name" value="HisKA"/>
    <property type="match status" value="1"/>
</dbReference>
<evidence type="ECO:0000313" key="13">
    <source>
        <dbReference type="EMBL" id="HIQ90807.1"/>
    </source>
</evidence>
<dbReference type="InterPro" id="IPR050351">
    <property type="entry name" value="BphY/WalK/GraS-like"/>
</dbReference>
<keyword evidence="5" id="KW-0597">Phosphoprotein</keyword>
<dbReference type="SUPFAM" id="SSF55874">
    <property type="entry name" value="ATPase domain of HSP90 chaperone/DNA topoisomerase II/histidine kinase"/>
    <property type="match status" value="1"/>
</dbReference>
<keyword evidence="10" id="KW-0902">Two-component regulatory system</keyword>
<dbReference type="Pfam" id="PF02518">
    <property type="entry name" value="HATPase_c"/>
    <property type="match status" value="1"/>
</dbReference>
<comment type="subcellular location">
    <subcellularLocation>
        <location evidence="2">Cell membrane</location>
        <topology evidence="2">Multi-pass membrane protein</topology>
    </subcellularLocation>
</comment>
<reference evidence="13" key="1">
    <citation type="submission" date="2020-10" db="EMBL/GenBank/DDBJ databases">
        <authorList>
            <person name="Gilroy R."/>
        </authorList>
    </citation>
    <scope>NUCLEOTIDE SEQUENCE</scope>
    <source>
        <strain evidence="13">CHK147-3167</strain>
    </source>
</reference>
<sequence length="301" mass="35167">MVVFLLVLFGIVFIFYGFIQRKNFYNQTLNILDHLDNKSLITETMPEAYFIEGEMLKKILRITEKYKLEQINKYKFKEEDFEEFMELWVHEIKTPLSTINLITENNPGKVSDSIKEEIVKINNYVELILFYARSQNLEKDYIIKNTNLKDVINKVMINFKKDFILKNISLDIHGIDYQVKTDSKWLEFISKQIISNSLKYLKENPKISIYAKKNKENIALYFEDNGIGIDKKDLPRIFDKGFTGQNGRSKYNSTGMGLYLVKTLCDKLSHGVTIESEVGKGTIVKITFPLGSMTKEIERKD</sequence>
<dbReference type="PRINTS" id="PR00344">
    <property type="entry name" value="BCTRLSENSOR"/>
</dbReference>
<dbReference type="EMBL" id="DVFV01000074">
    <property type="protein sequence ID" value="HIQ90807.1"/>
    <property type="molecule type" value="Genomic_DNA"/>
</dbReference>
<dbReference type="GO" id="GO:0016036">
    <property type="term" value="P:cellular response to phosphate starvation"/>
    <property type="evidence" value="ECO:0007669"/>
    <property type="project" value="TreeGrafter"/>
</dbReference>
<proteinExistence type="predicted"/>
<keyword evidence="9" id="KW-1133">Transmembrane helix</keyword>
<dbReference type="SMART" id="SM00387">
    <property type="entry name" value="HATPase_c"/>
    <property type="match status" value="1"/>
</dbReference>
<dbReference type="InterPro" id="IPR003594">
    <property type="entry name" value="HATPase_dom"/>
</dbReference>
<evidence type="ECO:0000256" key="6">
    <source>
        <dbReference type="ARBA" id="ARBA00022679"/>
    </source>
</evidence>
<reference evidence="13" key="2">
    <citation type="journal article" date="2021" name="PeerJ">
        <title>Extensive microbial diversity within the chicken gut microbiome revealed by metagenomics and culture.</title>
        <authorList>
            <person name="Gilroy R."/>
            <person name="Ravi A."/>
            <person name="Getino M."/>
            <person name="Pursley I."/>
            <person name="Horton D.L."/>
            <person name="Alikhan N.F."/>
            <person name="Baker D."/>
            <person name="Gharbi K."/>
            <person name="Hall N."/>
            <person name="Watson M."/>
            <person name="Adriaenssens E.M."/>
            <person name="Foster-Nyarko E."/>
            <person name="Jarju S."/>
            <person name="Secka A."/>
            <person name="Antonio M."/>
            <person name="Oren A."/>
            <person name="Chaudhuri R.R."/>
            <person name="La Ragione R."/>
            <person name="Hildebrand F."/>
            <person name="Pallen M.J."/>
        </authorList>
    </citation>
    <scope>NUCLEOTIDE SEQUENCE</scope>
    <source>
        <strain evidence="13">CHK147-3167</strain>
    </source>
</reference>
<evidence type="ECO:0000256" key="8">
    <source>
        <dbReference type="ARBA" id="ARBA00022777"/>
    </source>
</evidence>
<dbReference type="AlphaFoldDB" id="A0A9D0ZSQ2"/>
<comment type="caution">
    <text evidence="13">The sequence shown here is derived from an EMBL/GenBank/DDBJ whole genome shotgun (WGS) entry which is preliminary data.</text>
</comment>
<keyword evidence="7" id="KW-0812">Transmembrane</keyword>
<evidence type="ECO:0000256" key="5">
    <source>
        <dbReference type="ARBA" id="ARBA00022553"/>
    </source>
</evidence>
<dbReference type="Proteomes" id="UP000886786">
    <property type="component" value="Unassembled WGS sequence"/>
</dbReference>
<dbReference type="InterPro" id="IPR003661">
    <property type="entry name" value="HisK_dim/P_dom"/>
</dbReference>
<dbReference type="GO" id="GO:0005886">
    <property type="term" value="C:plasma membrane"/>
    <property type="evidence" value="ECO:0007669"/>
    <property type="project" value="UniProtKB-SubCell"/>
</dbReference>
<keyword evidence="6" id="KW-0808">Transferase</keyword>
<dbReference type="SUPFAM" id="SSF47384">
    <property type="entry name" value="Homodimeric domain of signal transducing histidine kinase"/>
    <property type="match status" value="1"/>
</dbReference>